<dbReference type="InterPro" id="IPR043502">
    <property type="entry name" value="DNA/RNA_pol_sf"/>
</dbReference>
<proteinExistence type="predicted"/>
<feature type="domain" description="Reverse transcriptase/retrotransposon-derived protein RNase H-like" evidence="2">
    <location>
        <begin position="105"/>
        <end position="149"/>
    </location>
</feature>
<dbReference type="AlphaFoldDB" id="A0AAD7SXF3"/>
<dbReference type="GO" id="GO:0003824">
    <property type="term" value="F:catalytic activity"/>
    <property type="evidence" value="ECO:0007669"/>
    <property type="project" value="UniProtKB-KW"/>
</dbReference>
<protein>
    <recommendedName>
        <fullName evidence="2">Reverse transcriptase/retrotransposon-derived protein RNase H-like domain-containing protein</fullName>
    </recommendedName>
</protein>
<dbReference type="InterPro" id="IPR050951">
    <property type="entry name" value="Retrovirus_Pol_polyprotein"/>
</dbReference>
<keyword evidence="1" id="KW-0511">Multifunctional enzyme</keyword>
<name>A0AAD7SXF3_9TELE</name>
<dbReference type="PANTHER" id="PTHR37984:SF5">
    <property type="entry name" value="PROTEIN NYNRIN-LIKE"/>
    <property type="match status" value="1"/>
</dbReference>
<dbReference type="Gene3D" id="3.30.70.270">
    <property type="match status" value="2"/>
</dbReference>
<dbReference type="EMBL" id="JAINUG010000026">
    <property type="protein sequence ID" value="KAJ8410440.1"/>
    <property type="molecule type" value="Genomic_DNA"/>
</dbReference>
<evidence type="ECO:0000313" key="4">
    <source>
        <dbReference type="Proteomes" id="UP001221898"/>
    </source>
</evidence>
<accession>A0AAD7SXF3</accession>
<reference evidence="3" key="1">
    <citation type="journal article" date="2023" name="Science">
        <title>Genome structures resolve the early diversification of teleost fishes.</title>
        <authorList>
            <person name="Parey E."/>
            <person name="Louis A."/>
            <person name="Montfort J."/>
            <person name="Bouchez O."/>
            <person name="Roques C."/>
            <person name="Iampietro C."/>
            <person name="Lluch J."/>
            <person name="Castinel A."/>
            <person name="Donnadieu C."/>
            <person name="Desvignes T."/>
            <person name="Floi Bucao C."/>
            <person name="Jouanno E."/>
            <person name="Wen M."/>
            <person name="Mejri S."/>
            <person name="Dirks R."/>
            <person name="Jansen H."/>
            <person name="Henkel C."/>
            <person name="Chen W.J."/>
            <person name="Zahm M."/>
            <person name="Cabau C."/>
            <person name="Klopp C."/>
            <person name="Thompson A.W."/>
            <person name="Robinson-Rechavi M."/>
            <person name="Braasch I."/>
            <person name="Lecointre G."/>
            <person name="Bobe J."/>
            <person name="Postlethwait J.H."/>
            <person name="Berthelot C."/>
            <person name="Roest Crollius H."/>
            <person name="Guiguen Y."/>
        </authorList>
    </citation>
    <scope>NUCLEOTIDE SEQUENCE</scope>
    <source>
        <strain evidence="3">NC1722</strain>
    </source>
</reference>
<evidence type="ECO:0000256" key="1">
    <source>
        <dbReference type="ARBA" id="ARBA00023268"/>
    </source>
</evidence>
<comment type="caution">
    <text evidence="3">The sequence shown here is derived from an EMBL/GenBank/DDBJ whole genome shotgun (WGS) entry which is preliminary data.</text>
</comment>
<dbReference type="Pfam" id="PF17919">
    <property type="entry name" value="RT_RNaseH_2"/>
    <property type="match status" value="1"/>
</dbReference>
<dbReference type="InterPro" id="IPR041577">
    <property type="entry name" value="RT_RNaseH_2"/>
</dbReference>
<keyword evidence="4" id="KW-1185">Reference proteome</keyword>
<evidence type="ECO:0000313" key="3">
    <source>
        <dbReference type="EMBL" id="KAJ8410440.1"/>
    </source>
</evidence>
<dbReference type="InterPro" id="IPR043128">
    <property type="entry name" value="Rev_trsase/Diguanyl_cyclase"/>
</dbReference>
<sequence length="200" mass="22573">MELGSECKAEHLSHLRALFECLNQYSLIVNPAKCQFRLPFIDFLGHYITKDGATPLPSKPRTTKALQEFLGMVNFYHRFVPHAANLMRPLFGALKGKSPNHTIDWTADMGKAVTDTKPTLANATMLAHPLPSAPIALTTDASDYAVGVVHEHLYLAVRHLRFLLEGRQFTAFIYHKALAFAMFKIAEPWSARQQRHLTYI</sequence>
<dbReference type="PANTHER" id="PTHR37984">
    <property type="entry name" value="PROTEIN CBG26694"/>
    <property type="match status" value="1"/>
</dbReference>
<evidence type="ECO:0000259" key="2">
    <source>
        <dbReference type="Pfam" id="PF17919"/>
    </source>
</evidence>
<dbReference type="Proteomes" id="UP001221898">
    <property type="component" value="Unassembled WGS sequence"/>
</dbReference>
<dbReference type="SUPFAM" id="SSF56672">
    <property type="entry name" value="DNA/RNA polymerases"/>
    <property type="match status" value="1"/>
</dbReference>
<gene>
    <name evidence="3" type="ORF">AAFF_G00193440</name>
</gene>
<organism evidence="3 4">
    <name type="scientific">Aldrovandia affinis</name>
    <dbReference type="NCBI Taxonomy" id="143900"/>
    <lineage>
        <taxon>Eukaryota</taxon>
        <taxon>Metazoa</taxon>
        <taxon>Chordata</taxon>
        <taxon>Craniata</taxon>
        <taxon>Vertebrata</taxon>
        <taxon>Euteleostomi</taxon>
        <taxon>Actinopterygii</taxon>
        <taxon>Neopterygii</taxon>
        <taxon>Teleostei</taxon>
        <taxon>Notacanthiformes</taxon>
        <taxon>Halosauridae</taxon>
        <taxon>Aldrovandia</taxon>
    </lineage>
</organism>